<evidence type="ECO:0000256" key="1">
    <source>
        <dbReference type="ARBA" id="ARBA00004413"/>
    </source>
</evidence>
<evidence type="ECO:0000256" key="4">
    <source>
        <dbReference type="ARBA" id="ARBA00022475"/>
    </source>
</evidence>
<evidence type="ECO:0000313" key="9">
    <source>
        <dbReference type="EMBL" id="TWT43024.1"/>
    </source>
</evidence>
<dbReference type="GO" id="GO:0071973">
    <property type="term" value="P:bacterial-type flagellum-dependent cell motility"/>
    <property type="evidence" value="ECO:0007669"/>
    <property type="project" value="InterPro"/>
</dbReference>
<evidence type="ECO:0000256" key="3">
    <source>
        <dbReference type="ARBA" id="ARBA00021897"/>
    </source>
</evidence>
<evidence type="ECO:0000256" key="7">
    <source>
        <dbReference type="ARBA" id="ARBA00023136"/>
    </source>
</evidence>
<dbReference type="InterPro" id="IPR036429">
    <property type="entry name" value="SpoA-like_sf"/>
</dbReference>
<keyword evidence="10" id="KW-1185">Reference proteome</keyword>
<proteinExistence type="inferred from homology"/>
<dbReference type="OrthoDB" id="9773459at2"/>
<dbReference type="NCBIfam" id="TIGR02480">
    <property type="entry name" value="fliN"/>
    <property type="match status" value="1"/>
</dbReference>
<evidence type="ECO:0000259" key="8">
    <source>
        <dbReference type="Pfam" id="PF01052"/>
    </source>
</evidence>
<accession>A0A5C5VWW2</accession>
<evidence type="ECO:0000256" key="6">
    <source>
        <dbReference type="ARBA" id="ARBA00022779"/>
    </source>
</evidence>
<dbReference type="InterPro" id="IPR001172">
    <property type="entry name" value="FliN_T3SS_HrcQb"/>
</dbReference>
<dbReference type="PANTHER" id="PTHR43484:SF1">
    <property type="entry name" value="FLAGELLAR MOTOR SWITCH PROTEIN FLIN"/>
    <property type="match status" value="1"/>
</dbReference>
<dbReference type="PANTHER" id="PTHR43484">
    <property type="match status" value="1"/>
</dbReference>
<name>A0A5C5VWW2_9PLAN</name>
<dbReference type="Gene3D" id="2.30.330.10">
    <property type="entry name" value="SpoA-like"/>
    <property type="match status" value="1"/>
</dbReference>
<dbReference type="Proteomes" id="UP000317243">
    <property type="component" value="Unassembled WGS sequence"/>
</dbReference>
<dbReference type="GO" id="GO:0003774">
    <property type="term" value="F:cytoskeletal motor activity"/>
    <property type="evidence" value="ECO:0007669"/>
    <property type="project" value="InterPro"/>
</dbReference>
<dbReference type="AlphaFoldDB" id="A0A5C5VWW2"/>
<dbReference type="GO" id="GO:0005886">
    <property type="term" value="C:plasma membrane"/>
    <property type="evidence" value="ECO:0007669"/>
    <property type="project" value="UniProtKB-SubCell"/>
</dbReference>
<comment type="similarity">
    <text evidence="2">Belongs to the FliN/MopA/SpaO family.</text>
</comment>
<keyword evidence="6" id="KW-0283">Flagellar rotation</keyword>
<dbReference type="PRINTS" id="PR00956">
    <property type="entry name" value="FLGMOTORFLIN"/>
</dbReference>
<dbReference type="Pfam" id="PF01052">
    <property type="entry name" value="FliMN_C"/>
    <property type="match status" value="1"/>
</dbReference>
<keyword evidence="5" id="KW-0145">Chemotaxis</keyword>
<gene>
    <name evidence="9" type="primary">fliN</name>
    <name evidence="9" type="ORF">KOR42_45540</name>
</gene>
<comment type="caution">
    <text evidence="9">The sequence shown here is derived from an EMBL/GenBank/DDBJ whole genome shotgun (WGS) entry which is preliminary data.</text>
</comment>
<protein>
    <recommendedName>
        <fullName evidence="3">Flagellar motor switch protein FliN</fullName>
    </recommendedName>
</protein>
<sequence length="81" mass="9022">MFHDVQVHVSVELGRSRMTIHELLQLGEGSVIELDRNVSEPVDIIAQGVRIARGEVCIVEDHYAVRLTEIESDANPTILDS</sequence>
<dbReference type="InterPro" id="IPR051469">
    <property type="entry name" value="FliN/MopA/SpaO"/>
</dbReference>
<dbReference type="EMBL" id="SIHI01000035">
    <property type="protein sequence ID" value="TWT43024.1"/>
    <property type="molecule type" value="Genomic_DNA"/>
</dbReference>
<keyword evidence="4" id="KW-1003">Cell membrane</keyword>
<evidence type="ECO:0000256" key="2">
    <source>
        <dbReference type="ARBA" id="ARBA00009226"/>
    </source>
</evidence>
<dbReference type="RefSeq" id="WP_146511902.1">
    <property type="nucleotide sequence ID" value="NZ_SIHI01000035.1"/>
</dbReference>
<dbReference type="InterPro" id="IPR012826">
    <property type="entry name" value="FliN"/>
</dbReference>
<keyword evidence="9" id="KW-0966">Cell projection</keyword>
<dbReference type="GO" id="GO:0006935">
    <property type="term" value="P:chemotaxis"/>
    <property type="evidence" value="ECO:0007669"/>
    <property type="project" value="UniProtKB-KW"/>
</dbReference>
<evidence type="ECO:0000313" key="10">
    <source>
        <dbReference type="Proteomes" id="UP000317243"/>
    </source>
</evidence>
<dbReference type="InterPro" id="IPR001543">
    <property type="entry name" value="FliN-like_C"/>
</dbReference>
<dbReference type="SUPFAM" id="SSF101801">
    <property type="entry name" value="Surface presentation of antigens (SPOA)"/>
    <property type="match status" value="1"/>
</dbReference>
<keyword evidence="9" id="KW-0282">Flagellum</keyword>
<evidence type="ECO:0000256" key="5">
    <source>
        <dbReference type="ARBA" id="ARBA00022500"/>
    </source>
</evidence>
<feature type="domain" description="Flagellar motor switch protein FliN-like C-terminal" evidence="8">
    <location>
        <begin position="3"/>
        <end position="70"/>
    </location>
</feature>
<dbReference type="GO" id="GO:0009425">
    <property type="term" value="C:bacterial-type flagellum basal body"/>
    <property type="evidence" value="ECO:0007669"/>
    <property type="project" value="InterPro"/>
</dbReference>
<comment type="subcellular location">
    <subcellularLocation>
        <location evidence="1">Cell membrane</location>
        <topology evidence="1">Peripheral membrane protein</topology>
        <orientation evidence="1">Cytoplasmic side</orientation>
    </subcellularLocation>
</comment>
<keyword evidence="9" id="KW-0969">Cilium</keyword>
<reference evidence="9 10" key="1">
    <citation type="submission" date="2019-02" db="EMBL/GenBank/DDBJ databases">
        <title>Deep-cultivation of Planctomycetes and their phenomic and genomic characterization uncovers novel biology.</title>
        <authorList>
            <person name="Wiegand S."/>
            <person name="Jogler M."/>
            <person name="Boedeker C."/>
            <person name="Pinto D."/>
            <person name="Vollmers J."/>
            <person name="Rivas-Marin E."/>
            <person name="Kohn T."/>
            <person name="Peeters S.H."/>
            <person name="Heuer A."/>
            <person name="Rast P."/>
            <person name="Oberbeckmann S."/>
            <person name="Bunk B."/>
            <person name="Jeske O."/>
            <person name="Meyerdierks A."/>
            <person name="Storesund J.E."/>
            <person name="Kallscheuer N."/>
            <person name="Luecker S."/>
            <person name="Lage O.M."/>
            <person name="Pohl T."/>
            <person name="Merkel B.J."/>
            <person name="Hornburger P."/>
            <person name="Mueller R.-W."/>
            <person name="Bruemmer F."/>
            <person name="Labrenz M."/>
            <person name="Spormann A.M."/>
            <person name="Op Den Camp H."/>
            <person name="Overmann J."/>
            <person name="Amann R."/>
            <person name="Jetten M.S.M."/>
            <person name="Mascher T."/>
            <person name="Medema M.H."/>
            <person name="Devos D.P."/>
            <person name="Kaster A.-K."/>
            <person name="Ovreas L."/>
            <person name="Rohde M."/>
            <person name="Galperin M.Y."/>
            <person name="Jogler C."/>
        </authorList>
    </citation>
    <scope>NUCLEOTIDE SEQUENCE [LARGE SCALE GENOMIC DNA]</scope>
    <source>
        <strain evidence="9 10">KOR42</strain>
    </source>
</reference>
<keyword evidence="7" id="KW-0472">Membrane</keyword>
<organism evidence="9 10">
    <name type="scientific">Thalassoglobus neptunius</name>
    <dbReference type="NCBI Taxonomy" id="1938619"/>
    <lineage>
        <taxon>Bacteria</taxon>
        <taxon>Pseudomonadati</taxon>
        <taxon>Planctomycetota</taxon>
        <taxon>Planctomycetia</taxon>
        <taxon>Planctomycetales</taxon>
        <taxon>Planctomycetaceae</taxon>
        <taxon>Thalassoglobus</taxon>
    </lineage>
</organism>